<dbReference type="PANTHER" id="PTHR42912">
    <property type="entry name" value="METHYLTRANSFERASE"/>
    <property type="match status" value="1"/>
</dbReference>
<proteinExistence type="predicted"/>
<accession>A0ABU1J647</accession>
<keyword evidence="4" id="KW-1185">Reference proteome</keyword>
<dbReference type="RefSeq" id="WP_309795131.1">
    <property type="nucleotide sequence ID" value="NZ_BAAAHY010000006.1"/>
</dbReference>
<dbReference type="Pfam" id="PF21302">
    <property type="entry name" value="Zn_ribbon_RlmA"/>
    <property type="match status" value="1"/>
</dbReference>
<evidence type="ECO:0000259" key="2">
    <source>
        <dbReference type="Pfam" id="PF21302"/>
    </source>
</evidence>
<evidence type="ECO:0000259" key="1">
    <source>
        <dbReference type="Pfam" id="PF13649"/>
    </source>
</evidence>
<dbReference type="InterPro" id="IPR016718">
    <property type="entry name" value="rRNA_m1G-MeTrfase_A_prd"/>
</dbReference>
<reference evidence="3 4" key="1">
    <citation type="submission" date="2023-07" db="EMBL/GenBank/DDBJ databases">
        <title>Sequencing the genomes of 1000 actinobacteria strains.</title>
        <authorList>
            <person name="Klenk H.-P."/>
        </authorList>
    </citation>
    <scope>NUCLEOTIDE SEQUENCE [LARGE SCALE GENOMIC DNA]</scope>
    <source>
        <strain evidence="3 4">DSM 14555</strain>
    </source>
</reference>
<comment type="caution">
    <text evidence="3">The sequence shown here is derived from an EMBL/GenBank/DDBJ whole genome shotgun (WGS) entry which is preliminary data.</text>
</comment>
<dbReference type="Pfam" id="PF13649">
    <property type="entry name" value="Methyltransf_25"/>
    <property type="match status" value="1"/>
</dbReference>
<dbReference type="InterPro" id="IPR041698">
    <property type="entry name" value="Methyltransf_25"/>
</dbReference>
<feature type="domain" description="Methyltransferase" evidence="1">
    <location>
        <begin position="103"/>
        <end position="188"/>
    </location>
</feature>
<keyword evidence="3" id="KW-0808">Transferase</keyword>
<gene>
    <name evidence="3" type="ORF">JOE69_000093</name>
</gene>
<dbReference type="EC" id="2.1.1.187" evidence="3"/>
<dbReference type="CDD" id="cd02440">
    <property type="entry name" value="AdoMet_MTases"/>
    <property type="match status" value="1"/>
</dbReference>
<dbReference type="SUPFAM" id="SSF53335">
    <property type="entry name" value="S-adenosyl-L-methionine-dependent methyltransferases"/>
    <property type="match status" value="1"/>
</dbReference>
<evidence type="ECO:0000313" key="3">
    <source>
        <dbReference type="EMBL" id="MDR6267855.1"/>
    </source>
</evidence>
<dbReference type="GO" id="GO:0052911">
    <property type="term" value="F:23S rRNA (guanine(745)-N(1))-methyltransferase activity"/>
    <property type="evidence" value="ECO:0007669"/>
    <property type="project" value="UniProtKB-EC"/>
</dbReference>
<dbReference type="PIRSF" id="PIRSF018249">
    <property type="entry name" value="MyrA_prd"/>
    <property type="match status" value="1"/>
</dbReference>
<dbReference type="InterPro" id="IPR050508">
    <property type="entry name" value="Methyltransf_Superfamily"/>
</dbReference>
<keyword evidence="3" id="KW-0489">Methyltransferase</keyword>
<dbReference type="InterPro" id="IPR029063">
    <property type="entry name" value="SAM-dependent_MTases_sf"/>
</dbReference>
<feature type="domain" description="23S rRNA (guanine(745)-N(1))-methyltransferase N-terminal" evidence="2">
    <location>
        <begin position="15"/>
        <end position="52"/>
    </location>
</feature>
<name>A0ABU1J647_9MICC</name>
<dbReference type="EMBL" id="JAVDQF010000001">
    <property type="protein sequence ID" value="MDR6267855.1"/>
    <property type="molecule type" value="Genomic_DNA"/>
</dbReference>
<dbReference type="Gene3D" id="3.40.50.150">
    <property type="entry name" value="Vaccinia Virus protein VP39"/>
    <property type="match status" value="1"/>
</dbReference>
<organism evidence="3 4">
    <name type="scientific">Arthrobacter russicus</name>
    <dbReference type="NCBI Taxonomy" id="172040"/>
    <lineage>
        <taxon>Bacteria</taxon>
        <taxon>Bacillati</taxon>
        <taxon>Actinomycetota</taxon>
        <taxon>Actinomycetes</taxon>
        <taxon>Micrococcales</taxon>
        <taxon>Micrococcaceae</taxon>
        <taxon>Arthrobacter</taxon>
    </lineage>
</organism>
<evidence type="ECO:0000313" key="4">
    <source>
        <dbReference type="Proteomes" id="UP001185069"/>
    </source>
</evidence>
<protein>
    <submittedName>
        <fullName evidence="3">23S rRNA (Guanine745-N1)-methyltransferase</fullName>
        <ecNumber evidence="3">2.1.1.187</ecNumber>
    </submittedName>
</protein>
<dbReference type="Proteomes" id="UP001185069">
    <property type="component" value="Unassembled WGS sequence"/>
</dbReference>
<dbReference type="InterPro" id="IPR048647">
    <property type="entry name" value="RlmA_N"/>
</dbReference>
<sequence>MEPKPWPGQPLGALICPVCAGSFSFTAEGTAGVACESGHRFDRSRHGYLNLITGSSSKFTPDSASMVRARASFLASGHFEPLVEGLDRAFADFAPQPGANPLIVDAGCGTGHYLAGLLRGAASGYPAIGLDLSPEALRHAVRANPGMLALVWDLWRPLPLAADSADALFVVFAPRNIDEFHRVLRPDGLLVIATPLPEHLSGLPALDGRLGQQPEKQAALAAAVEGRFTSLAETEIRVAATLHNAEAKDLLLMGPTGHHLDPEALRAMDQAEYRVHFGFRISAFRPLPTPTDPPVLRLPGR</sequence>